<dbReference type="PANTHER" id="PTHR46609">
    <property type="entry name" value="EXONUCLEASE, PHAGE-TYPE/RECB, C-TERMINAL DOMAIN-CONTAINING PROTEIN"/>
    <property type="match status" value="1"/>
</dbReference>
<dbReference type="GO" id="GO:0004519">
    <property type="term" value="F:endonuclease activity"/>
    <property type="evidence" value="ECO:0007669"/>
    <property type="project" value="UniProtKB-KW"/>
</dbReference>
<dbReference type="CDD" id="cd22343">
    <property type="entry name" value="PDDEXK_lambda_exonuclease-like"/>
    <property type="match status" value="1"/>
</dbReference>
<feature type="domain" description="YqaJ viral recombinase" evidence="1">
    <location>
        <begin position="9"/>
        <end position="148"/>
    </location>
</feature>
<dbReference type="InterPro" id="IPR011335">
    <property type="entry name" value="Restrct_endonuc-II-like"/>
</dbReference>
<dbReference type="EMBL" id="LR796317">
    <property type="protein sequence ID" value="CAB4136657.1"/>
    <property type="molecule type" value="Genomic_DNA"/>
</dbReference>
<proteinExistence type="predicted"/>
<dbReference type="Pfam" id="PF09588">
    <property type="entry name" value="YqaJ"/>
    <property type="match status" value="1"/>
</dbReference>
<gene>
    <name evidence="2" type="ORF">UFOVP306_49</name>
</gene>
<dbReference type="InterPro" id="IPR019080">
    <property type="entry name" value="YqaJ_viral_recombinase"/>
</dbReference>
<organism evidence="2">
    <name type="scientific">uncultured Caudovirales phage</name>
    <dbReference type="NCBI Taxonomy" id="2100421"/>
    <lineage>
        <taxon>Viruses</taxon>
        <taxon>Duplodnaviria</taxon>
        <taxon>Heunggongvirae</taxon>
        <taxon>Uroviricota</taxon>
        <taxon>Caudoviricetes</taxon>
        <taxon>Peduoviridae</taxon>
        <taxon>Maltschvirus</taxon>
        <taxon>Maltschvirus maltsch</taxon>
    </lineage>
</organism>
<keyword evidence="2" id="KW-0255">Endonuclease</keyword>
<evidence type="ECO:0000313" key="2">
    <source>
        <dbReference type="EMBL" id="CAB4136657.1"/>
    </source>
</evidence>
<reference evidence="2" key="1">
    <citation type="submission" date="2020-04" db="EMBL/GenBank/DDBJ databases">
        <authorList>
            <person name="Chiriac C."/>
            <person name="Salcher M."/>
            <person name="Ghai R."/>
            <person name="Kavagutti S V."/>
        </authorList>
    </citation>
    <scope>NUCLEOTIDE SEQUENCE</scope>
</reference>
<protein>
    <submittedName>
        <fullName evidence="2">Phage_rel_nuc, putative phage-type endonuclease</fullName>
    </submittedName>
</protein>
<sequence length="207" mass="23185">MSDDQRTNEWFAARIGKVTASKVADLMAKTKSGYSTSRDNYMAQLVVERITNTRAESFSSAAMEWGTNQEPFARAAYEAARGVMVEEVGFVQHPIIEWAGASPDGLVNDDGLVEIKCPNTATMIDTLLTEKVPQKYFIQMQMQMAATKRAWCDYVVFDPRMPAKAQLFIKRVPRDEAFIAEMEAEIINFLAEVNVQVTQLTAIIEGK</sequence>
<dbReference type="InterPro" id="IPR017482">
    <property type="entry name" value="Lambda-type_endonuclease"/>
</dbReference>
<accession>A0A6J5LUE8</accession>
<keyword evidence="2" id="KW-0540">Nuclease</keyword>
<evidence type="ECO:0000259" key="1">
    <source>
        <dbReference type="Pfam" id="PF09588"/>
    </source>
</evidence>
<keyword evidence="2" id="KW-0378">Hydrolase</keyword>
<dbReference type="PANTHER" id="PTHR46609:SF6">
    <property type="entry name" value="EXONUCLEASE, PHAGE-TYPE_RECB, C-TERMINAL DOMAIN-CONTAINING PROTEIN-RELATED"/>
    <property type="match status" value="1"/>
</dbReference>
<dbReference type="Gene3D" id="3.90.320.10">
    <property type="match status" value="1"/>
</dbReference>
<dbReference type="InterPro" id="IPR051703">
    <property type="entry name" value="NF-kappa-B_Signaling_Reg"/>
</dbReference>
<dbReference type="SUPFAM" id="SSF52980">
    <property type="entry name" value="Restriction endonuclease-like"/>
    <property type="match status" value="1"/>
</dbReference>
<dbReference type="NCBIfam" id="TIGR03033">
    <property type="entry name" value="phage_rel_nuc"/>
    <property type="match status" value="1"/>
</dbReference>
<name>A0A6J5LUE8_9CAUD</name>
<dbReference type="InterPro" id="IPR011604">
    <property type="entry name" value="PDDEXK-like_dom_sf"/>
</dbReference>